<dbReference type="GeneID" id="24642857"/>
<accession>L7TIS9</accession>
<name>L7TIS9_9CAUD</name>
<evidence type="ECO:0000313" key="1">
    <source>
        <dbReference type="EMBL" id="AGC34804.1"/>
    </source>
</evidence>
<dbReference type="KEGG" id="vg:24642857"/>
<dbReference type="EMBL" id="KC295538">
    <property type="protein sequence ID" value="AGC34804.1"/>
    <property type="molecule type" value="Genomic_DNA"/>
</dbReference>
<proteinExistence type="predicted"/>
<protein>
    <submittedName>
        <fullName evidence="1">Uncharacterized protein</fullName>
    </submittedName>
</protein>
<organism evidence="1 2">
    <name type="scientific">Escherichia phage PBECO4</name>
    <dbReference type="NCBI Taxonomy" id="1273738"/>
    <lineage>
        <taxon>Viruses</taxon>
        <taxon>Duplodnaviria</taxon>
        <taxon>Heunggongvirae</taxon>
        <taxon>Uroviricota</taxon>
        <taxon>Caudoviricetes</taxon>
        <taxon>Asteriusvirus</taxon>
        <taxon>Asteriusvirus PBECO4</taxon>
    </lineage>
</organism>
<sequence length="58" mass="7142">MNVTTQMLLRKDYLENIERYYRLSLYENKHKNYSFDKLLNSSTDDYLFSSMFYVRGLL</sequence>
<keyword evidence="2" id="KW-1185">Reference proteome</keyword>
<reference evidence="1 2" key="1">
    <citation type="journal article" date="2013" name="Arch. Virol.">
        <title>Genomic analysis of bacteriophage PBECO4 infecting Escherichia coli O157:H7.</title>
        <authorList>
            <person name="Kim M.S."/>
            <person name="Hong S.S."/>
            <person name="Park K."/>
            <person name="Myung H."/>
        </authorList>
    </citation>
    <scope>NUCLEOTIDE SEQUENCE [LARGE SCALE GENOMIC DNA]</scope>
</reference>
<dbReference type="Proteomes" id="UP000011158">
    <property type="component" value="Segment"/>
</dbReference>
<dbReference type="RefSeq" id="YP_009150438.1">
    <property type="nucleotide sequence ID" value="NC_027364.1"/>
</dbReference>
<evidence type="ECO:0000313" key="2">
    <source>
        <dbReference type="Proteomes" id="UP000011158"/>
    </source>
</evidence>